<protein>
    <submittedName>
        <fullName evidence="1">Uncharacterized protein LOC114339320</fullName>
    </submittedName>
</protein>
<reference evidence="1" key="1">
    <citation type="submission" date="2025-08" db="UniProtKB">
        <authorList>
            <consortium name="RefSeq"/>
        </authorList>
    </citation>
    <scope>IDENTIFICATION</scope>
    <source>
        <tissue evidence="1">Whole insect</tissue>
    </source>
</reference>
<organism evidence="1">
    <name type="scientific">Diabrotica virgifera virgifera</name>
    <name type="common">western corn rootworm</name>
    <dbReference type="NCBI Taxonomy" id="50390"/>
    <lineage>
        <taxon>Eukaryota</taxon>
        <taxon>Metazoa</taxon>
        <taxon>Ecdysozoa</taxon>
        <taxon>Arthropoda</taxon>
        <taxon>Hexapoda</taxon>
        <taxon>Insecta</taxon>
        <taxon>Pterygota</taxon>
        <taxon>Neoptera</taxon>
        <taxon>Endopterygota</taxon>
        <taxon>Coleoptera</taxon>
        <taxon>Polyphaga</taxon>
        <taxon>Cucujiformia</taxon>
        <taxon>Chrysomeloidea</taxon>
        <taxon>Chrysomelidae</taxon>
        <taxon>Galerucinae</taxon>
        <taxon>Diabroticina</taxon>
        <taxon>Diabroticites</taxon>
        <taxon>Diabrotica</taxon>
    </lineage>
</organism>
<name>A0A6P7G973_DIAVI</name>
<gene>
    <name evidence="1" type="primary">LOC114339320</name>
</gene>
<dbReference type="InParanoid" id="A0A6P7G973"/>
<dbReference type="RefSeq" id="XP_028145751.1">
    <property type="nucleotide sequence ID" value="XM_028289950.1"/>
</dbReference>
<evidence type="ECO:0000313" key="1">
    <source>
        <dbReference type="RefSeq" id="XP_028145751.1"/>
    </source>
</evidence>
<sequence>MDIKKLLFLINNMHRKADLPDLTVPEVPEYLTELIRDMLKLRSKFLRHRFNGVTREDLAQQFLRLYHAICFGIRDFKVELKHKINNTTRHPEDRDEFVNYLQHLLHKNNNYIRAHEITEDSYFWDKYCYNQWPVQRLFLALERRCLMMADTREEGRREFSRIVRSHLYMGICYTTTRHSS</sequence>
<dbReference type="AlphaFoldDB" id="A0A6P7G973"/>
<accession>A0A6P7G973</accession>
<proteinExistence type="predicted"/>